<feature type="non-terminal residue" evidence="2">
    <location>
        <position position="1"/>
    </location>
</feature>
<dbReference type="AlphaFoldDB" id="A0A6J4HIB6"/>
<evidence type="ECO:0000313" key="2">
    <source>
        <dbReference type="EMBL" id="CAA9223277.1"/>
    </source>
</evidence>
<proteinExistence type="predicted"/>
<name>A0A6J4HIB6_9ACTN</name>
<accession>A0A6J4HIB6</accession>
<feature type="compositionally biased region" description="Low complexity" evidence="1">
    <location>
        <begin position="13"/>
        <end position="24"/>
    </location>
</feature>
<organism evidence="2">
    <name type="scientific">uncultured Blastococcus sp</name>
    <dbReference type="NCBI Taxonomy" id="217144"/>
    <lineage>
        <taxon>Bacteria</taxon>
        <taxon>Bacillati</taxon>
        <taxon>Actinomycetota</taxon>
        <taxon>Actinomycetes</taxon>
        <taxon>Geodermatophilales</taxon>
        <taxon>Geodermatophilaceae</taxon>
        <taxon>Blastococcus</taxon>
        <taxon>environmental samples</taxon>
    </lineage>
</organism>
<reference evidence="2" key="1">
    <citation type="submission" date="2020-02" db="EMBL/GenBank/DDBJ databases">
        <authorList>
            <person name="Meier V. D."/>
        </authorList>
    </citation>
    <scope>NUCLEOTIDE SEQUENCE</scope>
    <source>
        <strain evidence="2">AVDCRST_MAG57</strain>
    </source>
</reference>
<evidence type="ECO:0000256" key="1">
    <source>
        <dbReference type="SAM" id="MobiDB-lite"/>
    </source>
</evidence>
<protein>
    <submittedName>
        <fullName evidence="2">Uncharacterized protein</fullName>
    </submittedName>
</protein>
<sequence length="44" mass="4585">DDAPLPQPRSGRRAGLPARAAPGLRPRHADPTQRVVPQPPAGAL</sequence>
<gene>
    <name evidence="2" type="ORF">AVDCRST_MAG57-698</name>
</gene>
<feature type="non-terminal residue" evidence="2">
    <location>
        <position position="44"/>
    </location>
</feature>
<dbReference type="EMBL" id="CADCTI010000069">
    <property type="protein sequence ID" value="CAA9223277.1"/>
    <property type="molecule type" value="Genomic_DNA"/>
</dbReference>
<feature type="region of interest" description="Disordered" evidence="1">
    <location>
        <begin position="1"/>
        <end position="44"/>
    </location>
</feature>